<feature type="compositionally biased region" description="Low complexity" evidence="1">
    <location>
        <begin position="645"/>
        <end position="659"/>
    </location>
</feature>
<keyword evidence="3" id="KW-1185">Reference proteome</keyword>
<feature type="compositionally biased region" description="Low complexity" evidence="1">
    <location>
        <begin position="576"/>
        <end position="587"/>
    </location>
</feature>
<feature type="compositionally biased region" description="Pro residues" evidence="1">
    <location>
        <begin position="705"/>
        <end position="726"/>
    </location>
</feature>
<feature type="compositionally biased region" description="Polar residues" evidence="1">
    <location>
        <begin position="864"/>
        <end position="875"/>
    </location>
</feature>
<feature type="compositionally biased region" description="Basic and acidic residues" evidence="1">
    <location>
        <begin position="1453"/>
        <end position="1463"/>
    </location>
</feature>
<proteinExistence type="predicted"/>
<feature type="compositionally biased region" description="Basic and acidic residues" evidence="1">
    <location>
        <begin position="986"/>
        <end position="1000"/>
    </location>
</feature>
<feature type="compositionally biased region" description="Polar residues" evidence="1">
    <location>
        <begin position="480"/>
        <end position="496"/>
    </location>
</feature>
<feature type="compositionally biased region" description="Low complexity" evidence="1">
    <location>
        <begin position="1117"/>
        <end position="1149"/>
    </location>
</feature>
<protein>
    <submittedName>
        <fullName evidence="2">Uncharacterized protein</fullName>
    </submittedName>
</protein>
<gene>
    <name evidence="2" type="primary">WBGene00203496</name>
</gene>
<feature type="compositionally biased region" description="Low complexity" evidence="1">
    <location>
        <begin position="1365"/>
        <end position="1376"/>
    </location>
</feature>
<feature type="region of interest" description="Disordered" evidence="1">
    <location>
        <begin position="915"/>
        <end position="937"/>
    </location>
</feature>
<feature type="compositionally biased region" description="Basic and acidic residues" evidence="1">
    <location>
        <begin position="445"/>
        <end position="471"/>
    </location>
</feature>
<name>A0A2A6D0L0_PRIPA</name>
<accession>A0A8R1UHY7</accession>
<evidence type="ECO:0000313" key="2">
    <source>
        <dbReference type="EnsemblMetazoa" id="PPA30629.1"/>
    </source>
</evidence>
<feature type="region of interest" description="Disordered" evidence="1">
    <location>
        <begin position="973"/>
        <end position="1011"/>
    </location>
</feature>
<feature type="compositionally biased region" description="Polar residues" evidence="1">
    <location>
        <begin position="1353"/>
        <end position="1362"/>
    </location>
</feature>
<organism evidence="2 3">
    <name type="scientific">Pristionchus pacificus</name>
    <name type="common">Parasitic nematode worm</name>
    <dbReference type="NCBI Taxonomy" id="54126"/>
    <lineage>
        <taxon>Eukaryota</taxon>
        <taxon>Metazoa</taxon>
        <taxon>Ecdysozoa</taxon>
        <taxon>Nematoda</taxon>
        <taxon>Chromadorea</taxon>
        <taxon>Rhabditida</taxon>
        <taxon>Rhabditina</taxon>
        <taxon>Diplogasteromorpha</taxon>
        <taxon>Diplogasteroidea</taxon>
        <taxon>Neodiplogasteridae</taxon>
        <taxon>Pristionchus</taxon>
    </lineage>
</organism>
<evidence type="ECO:0000256" key="1">
    <source>
        <dbReference type="SAM" id="MobiDB-lite"/>
    </source>
</evidence>
<evidence type="ECO:0000313" key="3">
    <source>
        <dbReference type="Proteomes" id="UP000005239"/>
    </source>
</evidence>
<feature type="compositionally biased region" description="Basic and acidic residues" evidence="1">
    <location>
        <begin position="1424"/>
        <end position="1435"/>
    </location>
</feature>
<accession>A0A2A6D0L0</accession>
<reference evidence="3" key="1">
    <citation type="journal article" date="2008" name="Nat. Genet.">
        <title>The Pristionchus pacificus genome provides a unique perspective on nematode lifestyle and parasitism.</title>
        <authorList>
            <person name="Dieterich C."/>
            <person name="Clifton S.W."/>
            <person name="Schuster L.N."/>
            <person name="Chinwalla A."/>
            <person name="Delehaunty K."/>
            <person name="Dinkelacker I."/>
            <person name="Fulton L."/>
            <person name="Fulton R."/>
            <person name="Godfrey J."/>
            <person name="Minx P."/>
            <person name="Mitreva M."/>
            <person name="Roeseler W."/>
            <person name="Tian H."/>
            <person name="Witte H."/>
            <person name="Yang S.P."/>
            <person name="Wilson R.K."/>
            <person name="Sommer R.J."/>
        </authorList>
    </citation>
    <scope>NUCLEOTIDE SEQUENCE [LARGE SCALE GENOMIC DNA]</scope>
    <source>
        <strain evidence="3">PS312</strain>
    </source>
</reference>
<sequence>MAEADPGVYVAEVEDENLRYVTAHMNEALSNFPLILTPYDDVDYINEVEQLLKKDGEDFKRILHAHLLSNGAAGGWLPEILKSAMNEVDAYVQEHFKYNTFKEFIDQAIDVVRVEDGQFYHPVLDDLTHRELYEDAVASVKNKDEKGRKKEEQLKRNLENPDSVRGFYEGVNQLRKAVQQAFDVHGNKETPLRYIPSMDGTNTEVPGINYNYVCTEFKNIFNIPLNKDVCKKICGRSTLMKGIDQAKPKCLIESITMWEYKTGGEKGELPGMYIALKNGSTEYSPAVIEAAVKECRSQQSEVENRQTNRHNRDQITYARRQQHQDRPSGESQIQRDARLRREEMEKNDAAVTAAAALSIPTRSVPPSSSTPAPIVPSMNQRPLDPNRSDSSGRLDSLARGGAPPSASVPANVMSTRSDGRNDYGDLNTSADNLGYSDEDEDDDAVERMEEEKRKKAERERLQREEREREADVTPPEPVASTIQQHPSSVSRTTTPSYAEYEDNGMNADEDDDEFDLALEEDAAMNGRSTTPAATHSNPHRHGNFQNTTNPWEKYDDEDSPTVVERKSPVQQPPAAAPTQQHQLQQQPSYPPSSLPPPTPTPSTVYGEGMQQVPPPLQQQQPYVYSSQQMLQMQPLQQYPPPGPPYMGQSIAPSPAPSQSNVVPGQPQMYHPVPQYAGYPPGSIPPTPPPMQPMQPMQQPGAPYGGVPPPHPSYPHHPQQYPPPPQGAPYGRYPQQPPMQPQQQQPYYQGAPNQQQMQQPQYPQGTQGYPSPGGGNNSVAPVVNVHVMASPSPSPPAGADHHNYNPAHQPAPAQNYPPDQKWPAPPPQQGYREGGPPPPPAHRQSPPSRRDPPPPPFQQYYPNRDSPQFQSHYHQSNTRDDRHSAPREAYGGHPMGRRKEPDELLMYDEDRAARLTTRWRGGGQTPMEYGGSQSMEGQRQGYDSGFGRGGGACYAGVGGDDGRRVDRRFEVQQQAPPRGFGQQSVHRQNERPLRAHDDREGFSPLGASTPLTRSPERERLWNNVEGIDDPKRNIRWQVDELFELVQLGCGNEMELFLAIETSSGEQFLDFLKDMDRDGLICLYRDRIRRNTNSQMFDDIYKYMYGDNGQDSSRPTSRQYPQPGQYQGGQYQNQPPAQYQGGGPNQQYQQGPAPPGDYQPQPTTYQDPRLGQQAAPAGYYPPTSGQQFPTSGYPPFGQQAPPPGTPYHGAHSANQTPPPGYHAPPTDEQQTTHGAYQGVITGYPAPSNNQQVPPTGLLSVATTDYPPAPGGYQAPQTGGYQDPSAGYRGPPNGQQIPSTGYYAPSNDYQPPLNMNGCGSTGYPPPSQGQQTPSDYHDPHSGYQSNPSGGYPQQCGHGQSGSADHSGQYMQPMQQEQPQSDYAPLPRYDEDRRRSPPQQPSIDPRVQYGHPEYQGEYRTGPTQHQTPRAEERQYDTRPNRSGVGMAQQPPQHHHPQQYDEERRGGERFGGFGARRTEPRIRNFGGFQYEVSEEDDEQLYRLSLLDRTDDDVQQRGMRRGGEGPDRRQYEGQHESAPSSFHQQQAGHGGQTRPRSGSPDYWAMANKYERGTEEWMKLSIINILKAYSTVSPEEKDVKMVTVEHLSKILRSYDLGKMVPKGNRPDDLIGGTLGYRPDITWLNLLRQMRDEGLLRLHEMHVTAIKDFAIFAPYDRHSPKFANPEPFIN</sequence>
<feature type="region of interest" description="Disordered" evidence="1">
    <location>
        <begin position="1104"/>
        <end position="1470"/>
    </location>
</feature>
<feature type="region of interest" description="Disordered" evidence="1">
    <location>
        <begin position="357"/>
        <end position="903"/>
    </location>
</feature>
<dbReference type="Proteomes" id="UP000005239">
    <property type="component" value="Unassembled WGS sequence"/>
</dbReference>
<feature type="compositionally biased region" description="Pro residues" evidence="1">
    <location>
        <begin position="588"/>
        <end position="600"/>
    </location>
</feature>
<dbReference type="EnsemblMetazoa" id="PPA30629.1">
    <property type="protein sequence ID" value="PPA30629.1"/>
    <property type="gene ID" value="WBGene00203496"/>
</dbReference>
<feature type="compositionally biased region" description="Pro residues" evidence="1">
    <location>
        <begin position="681"/>
        <end position="692"/>
    </location>
</feature>
<feature type="compositionally biased region" description="Polar residues" evidence="1">
    <location>
        <begin position="526"/>
        <end position="536"/>
    </location>
</feature>
<feature type="compositionally biased region" description="Polar residues" evidence="1">
    <location>
        <begin position="1107"/>
        <end position="1116"/>
    </location>
</feature>
<reference evidence="2" key="2">
    <citation type="submission" date="2022-06" db="UniProtKB">
        <authorList>
            <consortium name="EnsemblMetazoa"/>
        </authorList>
    </citation>
    <scope>IDENTIFICATION</scope>
    <source>
        <strain evidence="2">PS312</strain>
    </source>
</reference>
<feature type="region of interest" description="Disordered" evidence="1">
    <location>
        <begin position="1500"/>
        <end position="1555"/>
    </location>
</feature>
<feature type="compositionally biased region" description="Polar residues" evidence="1">
    <location>
        <begin position="973"/>
        <end position="985"/>
    </location>
</feature>
<feature type="compositionally biased region" description="Low complexity" evidence="1">
    <location>
        <begin position="617"/>
        <end position="636"/>
    </location>
</feature>
<feature type="compositionally biased region" description="Basic and acidic residues" evidence="1">
    <location>
        <begin position="1500"/>
        <end position="1529"/>
    </location>
</feature>
<feature type="compositionally biased region" description="Polar residues" evidence="1">
    <location>
        <begin position="1531"/>
        <end position="1541"/>
    </location>
</feature>
<feature type="compositionally biased region" description="Low complexity" evidence="1">
    <location>
        <begin position="358"/>
        <end position="377"/>
    </location>
</feature>
<feature type="compositionally biased region" description="Basic and acidic residues" evidence="1">
    <location>
        <begin position="876"/>
        <end position="885"/>
    </location>
</feature>
<feature type="compositionally biased region" description="Low complexity" evidence="1">
    <location>
        <begin position="740"/>
        <end position="769"/>
    </location>
</feature>
<feature type="compositionally biased region" description="Acidic residues" evidence="1">
    <location>
        <begin position="499"/>
        <end position="522"/>
    </location>
</feature>